<keyword evidence="2" id="KW-1185">Reference proteome</keyword>
<dbReference type="WBParaSite" id="SBAD_0001345401-mRNA-1">
    <property type="protein sequence ID" value="SBAD_0001345401-mRNA-1"/>
    <property type="gene ID" value="SBAD_0001345401"/>
</dbReference>
<evidence type="ECO:0000313" key="2">
    <source>
        <dbReference type="Proteomes" id="UP000270296"/>
    </source>
</evidence>
<evidence type="ECO:0000313" key="3">
    <source>
        <dbReference type="WBParaSite" id="SBAD_0001345401-mRNA-1"/>
    </source>
</evidence>
<protein>
    <submittedName>
        <fullName evidence="1 3">Uncharacterized protein</fullName>
    </submittedName>
</protein>
<dbReference type="Proteomes" id="UP000270296">
    <property type="component" value="Unassembled WGS sequence"/>
</dbReference>
<reference evidence="1 2" key="2">
    <citation type="submission" date="2018-11" db="EMBL/GenBank/DDBJ databases">
        <authorList>
            <consortium name="Pathogen Informatics"/>
        </authorList>
    </citation>
    <scope>NUCLEOTIDE SEQUENCE [LARGE SCALE GENOMIC DNA]</scope>
</reference>
<sequence length="42" mass="4819">MCEQEHIGHSRDTLESMEHLELMCANMVGPPAVKRRRKPDGK</sequence>
<gene>
    <name evidence="1" type="ORF">SBAD_LOCUS13038</name>
</gene>
<organism evidence="3">
    <name type="scientific">Soboliphyme baturini</name>
    <dbReference type="NCBI Taxonomy" id="241478"/>
    <lineage>
        <taxon>Eukaryota</taxon>
        <taxon>Metazoa</taxon>
        <taxon>Ecdysozoa</taxon>
        <taxon>Nematoda</taxon>
        <taxon>Enoplea</taxon>
        <taxon>Dorylaimia</taxon>
        <taxon>Dioctophymatida</taxon>
        <taxon>Dioctophymatoidea</taxon>
        <taxon>Soboliphymatidae</taxon>
        <taxon>Soboliphyme</taxon>
    </lineage>
</organism>
<proteinExistence type="predicted"/>
<name>A0A183JAZ0_9BILA</name>
<evidence type="ECO:0000313" key="1">
    <source>
        <dbReference type="EMBL" id="VDP53574.1"/>
    </source>
</evidence>
<reference evidence="3" key="1">
    <citation type="submission" date="2016-06" db="UniProtKB">
        <authorList>
            <consortium name="WormBaseParasite"/>
        </authorList>
    </citation>
    <scope>IDENTIFICATION</scope>
</reference>
<accession>A0A183JAZ0</accession>
<dbReference type="AlphaFoldDB" id="A0A183JAZ0"/>
<dbReference type="EMBL" id="UZAM01019899">
    <property type="protein sequence ID" value="VDP53574.1"/>
    <property type="molecule type" value="Genomic_DNA"/>
</dbReference>